<evidence type="ECO:0000256" key="3">
    <source>
        <dbReference type="SAM" id="Coils"/>
    </source>
</evidence>
<evidence type="ECO:0000256" key="1">
    <source>
        <dbReference type="ARBA" id="ARBA00022723"/>
    </source>
</evidence>
<dbReference type="EMBL" id="WIUZ02000012">
    <property type="protein sequence ID" value="KAF9782267.1"/>
    <property type="molecule type" value="Genomic_DNA"/>
</dbReference>
<reference evidence="4" key="1">
    <citation type="journal article" date="2020" name="Nat. Commun.">
        <title>Large-scale genome sequencing of mycorrhizal fungi provides insights into the early evolution of symbiotic traits.</title>
        <authorList>
            <person name="Miyauchi S."/>
            <person name="Kiss E."/>
            <person name="Kuo A."/>
            <person name="Drula E."/>
            <person name="Kohler A."/>
            <person name="Sanchez-Garcia M."/>
            <person name="Morin E."/>
            <person name="Andreopoulos B."/>
            <person name="Barry K.W."/>
            <person name="Bonito G."/>
            <person name="Buee M."/>
            <person name="Carver A."/>
            <person name="Chen C."/>
            <person name="Cichocki N."/>
            <person name="Clum A."/>
            <person name="Culley D."/>
            <person name="Crous P.W."/>
            <person name="Fauchery L."/>
            <person name="Girlanda M."/>
            <person name="Hayes R.D."/>
            <person name="Keri Z."/>
            <person name="LaButti K."/>
            <person name="Lipzen A."/>
            <person name="Lombard V."/>
            <person name="Magnuson J."/>
            <person name="Maillard F."/>
            <person name="Murat C."/>
            <person name="Nolan M."/>
            <person name="Ohm R.A."/>
            <person name="Pangilinan J."/>
            <person name="Pereira M.F."/>
            <person name="Perotto S."/>
            <person name="Peter M."/>
            <person name="Pfister S."/>
            <person name="Riley R."/>
            <person name="Sitrit Y."/>
            <person name="Stielow J.B."/>
            <person name="Szollosi G."/>
            <person name="Zifcakova L."/>
            <person name="Stursova M."/>
            <person name="Spatafora J.W."/>
            <person name="Tedersoo L."/>
            <person name="Vaario L.M."/>
            <person name="Yamada A."/>
            <person name="Yan M."/>
            <person name="Wang P."/>
            <person name="Xu J."/>
            <person name="Bruns T."/>
            <person name="Baldrian P."/>
            <person name="Vilgalys R."/>
            <person name="Dunand C."/>
            <person name="Henrissat B."/>
            <person name="Grigoriev I.V."/>
            <person name="Hibbett D."/>
            <person name="Nagy L.G."/>
            <person name="Martin F.M."/>
        </authorList>
    </citation>
    <scope>NUCLEOTIDE SEQUENCE</scope>
    <source>
        <strain evidence="4">UH-Tt-Lm1</strain>
    </source>
</reference>
<protein>
    <submittedName>
        <fullName evidence="4">ThrRS/AlaRS common domain-containing protein</fullName>
    </submittedName>
</protein>
<evidence type="ECO:0000313" key="4">
    <source>
        <dbReference type="EMBL" id="KAF9782267.1"/>
    </source>
</evidence>
<dbReference type="GO" id="GO:0002196">
    <property type="term" value="F:Ser-tRNA(Ala) deacylase activity"/>
    <property type="evidence" value="ECO:0007669"/>
    <property type="project" value="TreeGrafter"/>
</dbReference>
<dbReference type="GO" id="GO:0000166">
    <property type="term" value="F:nucleotide binding"/>
    <property type="evidence" value="ECO:0007669"/>
    <property type="project" value="InterPro"/>
</dbReference>
<dbReference type="AlphaFoldDB" id="A0A9P6L4P9"/>
<evidence type="ECO:0000256" key="2">
    <source>
        <dbReference type="ARBA" id="ARBA00022833"/>
    </source>
</evidence>
<dbReference type="InterPro" id="IPR051335">
    <property type="entry name" value="Alanyl-tRNA_Editing_Enzymes"/>
</dbReference>
<dbReference type="InterPro" id="IPR009000">
    <property type="entry name" value="Transl_B-barrel_sf"/>
</dbReference>
<keyword evidence="3" id="KW-0175">Coiled coil</keyword>
<dbReference type="SUPFAM" id="SSF55186">
    <property type="entry name" value="ThrRS/AlaRS common domain"/>
    <property type="match status" value="1"/>
</dbReference>
<dbReference type="PANTHER" id="PTHR43462:SF1">
    <property type="entry name" value="ALANYL-TRNA EDITING PROTEIN AARSD1"/>
    <property type="match status" value="1"/>
</dbReference>
<accession>A0A9P6L4P9</accession>
<name>A0A9P6L4P9_9AGAM</name>
<evidence type="ECO:0000313" key="5">
    <source>
        <dbReference type="Proteomes" id="UP000736335"/>
    </source>
</evidence>
<keyword evidence="2" id="KW-0862">Zinc</keyword>
<dbReference type="InterPro" id="IPR018163">
    <property type="entry name" value="Thr/Ala-tRNA-synth_IIc_edit"/>
</dbReference>
<dbReference type="Proteomes" id="UP000736335">
    <property type="component" value="Unassembled WGS sequence"/>
</dbReference>
<proteinExistence type="predicted"/>
<keyword evidence="1" id="KW-0479">Metal-binding</keyword>
<dbReference type="GO" id="GO:0046872">
    <property type="term" value="F:metal ion binding"/>
    <property type="evidence" value="ECO:0007669"/>
    <property type="project" value="UniProtKB-KW"/>
</dbReference>
<comment type="caution">
    <text evidence="4">The sequence shown here is derived from an EMBL/GenBank/DDBJ whole genome shotgun (WGS) entry which is preliminary data.</text>
</comment>
<dbReference type="Gene3D" id="2.40.30.130">
    <property type="match status" value="1"/>
</dbReference>
<keyword evidence="5" id="KW-1185">Reference proteome</keyword>
<dbReference type="PANTHER" id="PTHR43462">
    <property type="entry name" value="ALANYL-TRNA EDITING PROTEIN"/>
    <property type="match status" value="1"/>
</dbReference>
<reference evidence="4" key="2">
    <citation type="submission" date="2020-11" db="EMBL/GenBank/DDBJ databases">
        <authorList>
            <consortium name="DOE Joint Genome Institute"/>
            <person name="Kuo A."/>
            <person name="Miyauchi S."/>
            <person name="Kiss E."/>
            <person name="Drula E."/>
            <person name="Kohler A."/>
            <person name="Sanchez-Garcia M."/>
            <person name="Andreopoulos B."/>
            <person name="Barry K.W."/>
            <person name="Bonito G."/>
            <person name="Buee M."/>
            <person name="Carver A."/>
            <person name="Chen C."/>
            <person name="Cichocki N."/>
            <person name="Clum A."/>
            <person name="Culley D."/>
            <person name="Crous P.W."/>
            <person name="Fauchery L."/>
            <person name="Girlanda M."/>
            <person name="Hayes R."/>
            <person name="Keri Z."/>
            <person name="Labutti K."/>
            <person name="Lipzen A."/>
            <person name="Lombard V."/>
            <person name="Magnuson J."/>
            <person name="Maillard F."/>
            <person name="Morin E."/>
            <person name="Murat C."/>
            <person name="Nolan M."/>
            <person name="Ohm R."/>
            <person name="Pangilinan J."/>
            <person name="Pereira M."/>
            <person name="Perotto S."/>
            <person name="Peter M."/>
            <person name="Riley R."/>
            <person name="Sitrit Y."/>
            <person name="Stielow B."/>
            <person name="Szollosi G."/>
            <person name="Zifcakova L."/>
            <person name="Stursova M."/>
            <person name="Spatafora J.W."/>
            <person name="Tedersoo L."/>
            <person name="Vaario L.-M."/>
            <person name="Yamada A."/>
            <person name="Yan M."/>
            <person name="Wang P."/>
            <person name="Xu J."/>
            <person name="Bruns T."/>
            <person name="Baldrian P."/>
            <person name="Vilgalys R."/>
            <person name="Henrissat B."/>
            <person name="Grigoriev I.V."/>
            <person name="Hibbett D."/>
            <person name="Nagy L.G."/>
            <person name="Martin F.M."/>
        </authorList>
    </citation>
    <scope>NUCLEOTIDE SEQUENCE</scope>
    <source>
        <strain evidence="4">UH-Tt-Lm1</strain>
    </source>
</reference>
<sequence length="503" mass="54764">MAAAAVVLFPVTSPVDYHRIVSPRLTIPTDTTKPIPVGLLSCQRDPLLHRIETSVVDVFPLQEGAPQKPPRKGAKVPRSEGAVLQIILHDTIIFPEGGGQPSDVGFISVGYDHTFEVFEAKRVGGHAVHSIRFPTPDELQKAQLLLLVGTDVVVTLGDDGHRRRLDHMTLHTSQHLLSAVLEQRTQLPTLSWSLTAYPSPCYVEIPRALTPEEVASIQDEANALVFEGRRVHIEVEELHADNVPGVARLENGRSAGKALPSDYTGGVKRTVVIDGVDRNPCCGTHMPSLHNLQLFLLPHTEALSRSATTSARLYFLAGPRLITYLTSTHNQIVRVSSTLSCGAPQAPDRVLQVVEERKAAEKRVADLESQLASAVAKELLHTVTQVTEERFTAYVHRNDDPLSFLGAVAWEFAELWTASERASKRYLIALTSSPTSQTVTSSTLVLVFGSEDASAKEVGERLKLELGVKGGGKGPRWSGKWTGVWKPAKEGELVGKVVRGIPV</sequence>
<gene>
    <name evidence="4" type="ORF">BJ322DRAFT_1075158</name>
</gene>
<dbReference type="SUPFAM" id="SSF50447">
    <property type="entry name" value="Translation proteins"/>
    <property type="match status" value="1"/>
</dbReference>
<organism evidence="4 5">
    <name type="scientific">Thelephora terrestris</name>
    <dbReference type="NCBI Taxonomy" id="56493"/>
    <lineage>
        <taxon>Eukaryota</taxon>
        <taxon>Fungi</taxon>
        <taxon>Dikarya</taxon>
        <taxon>Basidiomycota</taxon>
        <taxon>Agaricomycotina</taxon>
        <taxon>Agaricomycetes</taxon>
        <taxon>Thelephorales</taxon>
        <taxon>Thelephoraceae</taxon>
        <taxon>Thelephora</taxon>
    </lineage>
</organism>
<dbReference type="Gene3D" id="3.30.980.10">
    <property type="entry name" value="Threonyl-trna Synthetase, Chain A, domain 2"/>
    <property type="match status" value="1"/>
</dbReference>
<feature type="coiled-coil region" evidence="3">
    <location>
        <begin position="350"/>
        <end position="377"/>
    </location>
</feature>
<dbReference type="OrthoDB" id="288942at2759"/>